<dbReference type="Pfam" id="PF00822">
    <property type="entry name" value="PMP22_Claudin"/>
    <property type="match status" value="1"/>
</dbReference>
<evidence type="ECO:0000256" key="8">
    <source>
        <dbReference type="RuleBase" id="RU060637"/>
    </source>
</evidence>
<evidence type="ECO:0000313" key="9">
    <source>
        <dbReference type="Ensembl" id="ENSACIP00000030158.1"/>
    </source>
</evidence>
<dbReference type="InterPro" id="IPR017974">
    <property type="entry name" value="Claudin_CS"/>
</dbReference>
<keyword evidence="4 8" id="KW-0812">Transmembrane</keyword>
<evidence type="ECO:0000256" key="5">
    <source>
        <dbReference type="ARBA" id="ARBA00022949"/>
    </source>
</evidence>
<protein>
    <recommendedName>
        <fullName evidence="8">Claudin</fullName>
    </recommendedName>
</protein>
<keyword evidence="7 8" id="KW-0472">Membrane</keyword>
<evidence type="ECO:0000256" key="4">
    <source>
        <dbReference type="ARBA" id="ARBA00022692"/>
    </source>
</evidence>
<dbReference type="Ensembl" id="ENSACIT00000030951.1">
    <property type="protein sequence ID" value="ENSACIP00000030158.1"/>
    <property type="gene ID" value="ENSACIG00000023342.1"/>
</dbReference>
<evidence type="ECO:0000313" key="10">
    <source>
        <dbReference type="Proteomes" id="UP000261340"/>
    </source>
</evidence>
<dbReference type="GO" id="GO:0005198">
    <property type="term" value="F:structural molecule activity"/>
    <property type="evidence" value="ECO:0007669"/>
    <property type="project" value="InterPro"/>
</dbReference>
<dbReference type="STRING" id="61819.ENSACIP00000030158"/>
<dbReference type="InterPro" id="IPR006187">
    <property type="entry name" value="Claudin"/>
</dbReference>
<keyword evidence="3 8" id="KW-1003">Cell membrane</keyword>
<dbReference type="InterPro" id="IPR004031">
    <property type="entry name" value="PMP22/EMP/MP20/Claudin"/>
</dbReference>
<keyword evidence="2 8" id="KW-0796">Tight junction</keyword>
<feature type="transmembrane region" description="Helical" evidence="8">
    <location>
        <begin position="12"/>
        <end position="34"/>
    </location>
</feature>
<keyword evidence="6 8" id="KW-1133">Transmembrane helix</keyword>
<sequence>CKHPCLSGTLELLGVVSLVMALFFSMATLLVSWLTLSTDLLPMESIELGLWGTCVFQEVGPVDCRPYDSMLELPSEIQLARILISLVMGLWLLSLALAIPGLNVVNGCRDQLEDLTCKRALKAIAGVLCLVSGILVLFPASYIAHLTVVRYFDEMVPEVIPRWEFGYGLFCGWIAGILHLIAGILLLTSCLHLHELNRPVHIPLVLVTPEPNTVRSRSEYV</sequence>
<dbReference type="OMA" id="CRPYDSM"/>
<comment type="subcellular location">
    <subcellularLocation>
        <location evidence="8">Cell junction</location>
        <location evidence="8">Tight junction</location>
    </subcellularLocation>
    <subcellularLocation>
        <location evidence="8">Cell membrane</location>
        <topology evidence="8">Multi-pass membrane protein</topology>
    </subcellularLocation>
</comment>
<dbReference type="GeneTree" id="ENSGT00940000164897"/>
<dbReference type="AlphaFoldDB" id="A0A3Q0T244"/>
<proteinExistence type="inferred from homology"/>
<evidence type="ECO:0000256" key="7">
    <source>
        <dbReference type="ARBA" id="ARBA00023136"/>
    </source>
</evidence>
<feature type="transmembrane region" description="Helical" evidence="8">
    <location>
        <begin position="123"/>
        <end position="145"/>
    </location>
</feature>
<dbReference type="Proteomes" id="UP000261340">
    <property type="component" value="Unplaced"/>
</dbReference>
<dbReference type="PROSITE" id="PS01346">
    <property type="entry name" value="CLAUDIN"/>
    <property type="match status" value="1"/>
</dbReference>
<evidence type="ECO:0000256" key="2">
    <source>
        <dbReference type="ARBA" id="ARBA00022427"/>
    </source>
</evidence>
<dbReference type="GO" id="GO:0005886">
    <property type="term" value="C:plasma membrane"/>
    <property type="evidence" value="ECO:0007669"/>
    <property type="project" value="UniProtKB-SubCell"/>
</dbReference>
<dbReference type="Gene3D" id="1.20.140.150">
    <property type="match status" value="1"/>
</dbReference>
<evidence type="ECO:0000256" key="6">
    <source>
        <dbReference type="ARBA" id="ARBA00022989"/>
    </source>
</evidence>
<keyword evidence="10" id="KW-1185">Reference proteome</keyword>
<keyword evidence="5 8" id="KW-0965">Cell junction</keyword>
<dbReference type="PRINTS" id="PR01077">
    <property type="entry name" value="CLAUDIN"/>
</dbReference>
<feature type="transmembrane region" description="Helical" evidence="8">
    <location>
        <begin position="165"/>
        <end position="188"/>
    </location>
</feature>
<accession>A0A3Q0T244</accession>
<comment type="similarity">
    <text evidence="1 8">Belongs to the claudin family.</text>
</comment>
<dbReference type="PANTHER" id="PTHR12002">
    <property type="entry name" value="CLAUDIN"/>
    <property type="match status" value="1"/>
</dbReference>
<evidence type="ECO:0000256" key="1">
    <source>
        <dbReference type="ARBA" id="ARBA00008295"/>
    </source>
</evidence>
<comment type="function">
    <text evidence="8">Claudins function as major constituents of the tight junction complexes that regulate the permeability of epithelia.</text>
</comment>
<dbReference type="GO" id="GO:0005923">
    <property type="term" value="C:bicellular tight junction"/>
    <property type="evidence" value="ECO:0007669"/>
    <property type="project" value="UniProtKB-SubCell"/>
</dbReference>
<organism evidence="9 10">
    <name type="scientific">Amphilophus citrinellus</name>
    <name type="common">Midas cichlid</name>
    <name type="synonym">Cichlasoma citrinellum</name>
    <dbReference type="NCBI Taxonomy" id="61819"/>
    <lineage>
        <taxon>Eukaryota</taxon>
        <taxon>Metazoa</taxon>
        <taxon>Chordata</taxon>
        <taxon>Craniata</taxon>
        <taxon>Vertebrata</taxon>
        <taxon>Euteleostomi</taxon>
        <taxon>Actinopterygii</taxon>
        <taxon>Neopterygii</taxon>
        <taxon>Teleostei</taxon>
        <taxon>Neoteleostei</taxon>
        <taxon>Acanthomorphata</taxon>
        <taxon>Ovalentaria</taxon>
        <taxon>Cichlomorphae</taxon>
        <taxon>Cichliformes</taxon>
        <taxon>Cichlidae</taxon>
        <taxon>New World cichlids</taxon>
        <taxon>Cichlasomatinae</taxon>
        <taxon>Heroini</taxon>
        <taxon>Amphilophus</taxon>
    </lineage>
</organism>
<evidence type="ECO:0000256" key="3">
    <source>
        <dbReference type="ARBA" id="ARBA00022475"/>
    </source>
</evidence>
<name>A0A3Q0T244_AMPCI</name>
<reference evidence="9" key="1">
    <citation type="submission" date="2025-08" db="UniProtKB">
        <authorList>
            <consortium name="Ensembl"/>
        </authorList>
    </citation>
    <scope>IDENTIFICATION</scope>
</reference>
<reference evidence="9" key="2">
    <citation type="submission" date="2025-09" db="UniProtKB">
        <authorList>
            <consortium name="Ensembl"/>
        </authorList>
    </citation>
    <scope>IDENTIFICATION</scope>
</reference>
<feature type="transmembrane region" description="Helical" evidence="8">
    <location>
        <begin position="79"/>
        <end position="102"/>
    </location>
</feature>